<feature type="region of interest" description="Disordered" evidence="3">
    <location>
        <begin position="320"/>
        <end position="420"/>
    </location>
</feature>
<evidence type="ECO:0000256" key="4">
    <source>
        <dbReference type="SAM" id="SignalP"/>
    </source>
</evidence>
<reference evidence="6" key="1">
    <citation type="journal article" date="2014" name="Genome Biol. Evol.">
        <title>The secreted proteins of Achlya hypogyna and Thraustotheca clavata identify the ancestral oomycete secretome and reveal gene acquisitions by horizontal gene transfer.</title>
        <authorList>
            <person name="Misner I."/>
            <person name="Blouin N."/>
            <person name="Leonard G."/>
            <person name="Richards T.A."/>
            <person name="Lane C.E."/>
        </authorList>
    </citation>
    <scope>NUCLEOTIDE SEQUENCE</scope>
    <source>
        <strain evidence="6">ATCC 48635</strain>
    </source>
</reference>
<dbReference type="InterPro" id="IPR036034">
    <property type="entry name" value="PDZ_sf"/>
</dbReference>
<feature type="domain" description="PA" evidence="5">
    <location>
        <begin position="990"/>
        <end position="1060"/>
    </location>
</feature>
<feature type="compositionally biased region" description="Basic and acidic residues" evidence="3">
    <location>
        <begin position="361"/>
        <end position="385"/>
    </location>
</feature>
<dbReference type="Pfam" id="PF02225">
    <property type="entry name" value="PA"/>
    <property type="match status" value="2"/>
</dbReference>
<feature type="region of interest" description="Disordered" evidence="3">
    <location>
        <begin position="439"/>
        <end position="470"/>
    </location>
</feature>
<dbReference type="SUPFAM" id="SSF52025">
    <property type="entry name" value="PA domain"/>
    <property type="match status" value="1"/>
</dbReference>
<dbReference type="EMBL" id="KM038782">
    <property type="protein sequence ID" value="AIG56243.1"/>
    <property type="molecule type" value="Genomic_DNA"/>
</dbReference>
<feature type="domain" description="PA" evidence="5">
    <location>
        <begin position="830"/>
        <end position="915"/>
    </location>
</feature>
<dbReference type="PANTHER" id="PTHR22702:SF1">
    <property type="entry name" value="PROTEASE-ASSOCIATED DOMAIN-CONTAINING PROTEIN 1"/>
    <property type="match status" value="1"/>
</dbReference>
<dbReference type="SUPFAM" id="SSF50156">
    <property type="entry name" value="PDZ domain-like"/>
    <property type="match status" value="2"/>
</dbReference>
<accession>A0A0A7CP00</accession>
<proteinExistence type="predicted"/>
<dbReference type="InterPro" id="IPR046450">
    <property type="entry name" value="PA_dom_sf"/>
</dbReference>
<keyword evidence="1 4" id="KW-0732">Signal</keyword>
<keyword evidence="2" id="KW-0325">Glycoprotein</keyword>
<dbReference type="AlphaFoldDB" id="A0A0A7CP00"/>
<evidence type="ECO:0000313" key="6">
    <source>
        <dbReference type="EMBL" id="AIG56243.1"/>
    </source>
</evidence>
<dbReference type="Gene3D" id="3.50.30.30">
    <property type="match status" value="2"/>
</dbReference>
<evidence type="ECO:0000259" key="5">
    <source>
        <dbReference type="Pfam" id="PF02225"/>
    </source>
</evidence>
<name>A0A0A7CP00_ACHHY</name>
<feature type="chain" id="PRO_5002037116" evidence="4">
    <location>
        <begin position="19"/>
        <end position="1095"/>
    </location>
</feature>
<evidence type="ECO:0000256" key="2">
    <source>
        <dbReference type="ARBA" id="ARBA00023180"/>
    </source>
</evidence>
<protein>
    <submittedName>
        <fullName evidence="6">Secreted protein</fullName>
    </submittedName>
</protein>
<dbReference type="PANTHER" id="PTHR22702">
    <property type="entry name" value="PROTEASE-ASSOCIATED DOMAIN-CONTAINING PROTEIN"/>
    <property type="match status" value="1"/>
</dbReference>
<evidence type="ECO:0000256" key="1">
    <source>
        <dbReference type="ARBA" id="ARBA00022729"/>
    </source>
</evidence>
<organism evidence="6">
    <name type="scientific">Achlya hypogyna</name>
    <name type="common">Oomycete</name>
    <name type="synonym">Protoachlya hypogyna</name>
    <dbReference type="NCBI Taxonomy" id="1202772"/>
    <lineage>
        <taxon>Eukaryota</taxon>
        <taxon>Sar</taxon>
        <taxon>Stramenopiles</taxon>
        <taxon>Oomycota</taxon>
        <taxon>Saprolegniomycetes</taxon>
        <taxon>Saprolegniales</taxon>
        <taxon>Achlyaceae</taxon>
        <taxon>Achlya</taxon>
    </lineage>
</organism>
<dbReference type="InterPro" id="IPR003137">
    <property type="entry name" value="PA_domain"/>
</dbReference>
<feature type="compositionally biased region" description="Basic and acidic residues" evidence="3">
    <location>
        <begin position="454"/>
        <end position="470"/>
    </location>
</feature>
<feature type="signal peptide" evidence="4">
    <location>
        <begin position="1"/>
        <end position="18"/>
    </location>
</feature>
<evidence type="ECO:0000256" key="3">
    <source>
        <dbReference type="SAM" id="MobiDB-lite"/>
    </source>
</evidence>
<sequence>MMHRLGIVASLVLAVAGAGHVYFEVPYGFCRYVLEPVLVDENSVHLLVAQVEVVDGGQTDRIVEFDVVASDRLVATDGVAISTSTFDEIADELPGAAFVVPLLATTDDDDNQRLEGFLRLEVMAPKIFTIDRRLKGGDIEDLFASDCFEDTACVVTGVFDRARKAVVLRVASVTTQPSFNGTLARSVHPDDEIAAVNGVIVSLDPLDEVVEVLMTPGAPPVAVPLVDFHQGQGNVLSGFLRLERMQPSYLVFEPTLPARRQALHGLVALDDAIAAYEDQPPPSPTHRYVLDTALDSTAPLALPARPATVIYSAETPFEHASADTSTSDSTGAHVSDAGDHDSDAVDASTSDAVGAFASDSTDAHDMDVTDNRASDVGDASTRDSTDAPTSDVGGASTGNIPENPVSIASEKPASEDNGTSTIAHVSASGATDVHIGDAIADPVSDTDDTTTEATTEKETTVGGDEGAHARWREEGRGFEYSVTFAVEARLGINWELQETVRTVVASVEAHSPAAATQRIFPRDHLLALGPVNVSALGPAVAGAGAADHTAPRAAHNVAAARAAGGGFWYQIEFNASRAPVGLYWDLAQPTTAVVAAIDPNSAADALGVVRTGDCLELINAEPAAALSPREASAAFARATAPRRLVLFVPESPVAVEAEAEEPTEVALDAVVEVDPVQVHWATVSLAAVARHRRRGEAVRYVVTVRTPKPIGVAWNMAEPARAVVQAVEAGSVVANLSVVAAGDVLVGIGLTNVSGASLADVIKRYAASPLPRQLVFVTPSSSPVADDEAPATSTPLQHALEFQDTLLRNWTVPLAVAAWSTVADALGPVAVVVSDPAAACSPLKQSLPPAPVLVLAYRGVCSFPDKAQRVLDAGGSGLLLVNNAPGAARFPALPSEPPTSPIPVALVAQEDGDLLLALLRQRPAANAALWVRTPVTPPPPSTPLQPRSVLVAHGVGGSLRALAVQRVSSSTPIYHATAAPHQAVLTFPLQTGCFRDDLAVRGNGAVVVVKLGRCPIAQKAMTVQAMGAKGMLVVNPAAAPIEMELPPDVKIWILAIGADDAVWLEGVFEASYAGPHTPTFLRFSEDEVRTTSSLT</sequence>